<dbReference type="InterPro" id="IPR008928">
    <property type="entry name" value="6-hairpin_glycosidase_sf"/>
</dbReference>
<feature type="domain" description="Non-reducing end beta-L-arabinofuranosidase-like GH127 middle" evidence="3">
    <location>
        <begin position="440"/>
        <end position="532"/>
    </location>
</feature>
<reference evidence="4 5" key="1">
    <citation type="submission" date="2017-05" db="EMBL/GenBank/DDBJ databases">
        <title>Draft genome sequence of Elsinoe australis.</title>
        <authorList>
            <person name="Cheng Q."/>
        </authorList>
    </citation>
    <scope>NUCLEOTIDE SEQUENCE [LARGE SCALE GENOMIC DNA]</scope>
    <source>
        <strain evidence="4 5">NL1</strain>
    </source>
</reference>
<dbReference type="Pfam" id="PF20736">
    <property type="entry name" value="Glyco_hydro127M"/>
    <property type="match status" value="1"/>
</dbReference>
<evidence type="ECO:0000259" key="3">
    <source>
        <dbReference type="Pfam" id="PF20736"/>
    </source>
</evidence>
<dbReference type="InterPro" id="IPR049046">
    <property type="entry name" value="Beta-AFase-like_GH127_middle"/>
</dbReference>
<dbReference type="PANTHER" id="PTHR31151">
    <property type="entry name" value="PROLINE-TRNA LIGASE (DUF1680)"/>
    <property type="match status" value="1"/>
</dbReference>
<dbReference type="Proteomes" id="UP000243723">
    <property type="component" value="Unassembled WGS sequence"/>
</dbReference>
<feature type="chain" id="PRO_5015134285" evidence="1">
    <location>
        <begin position="22"/>
        <end position="620"/>
    </location>
</feature>
<dbReference type="GO" id="GO:0005975">
    <property type="term" value="P:carbohydrate metabolic process"/>
    <property type="evidence" value="ECO:0007669"/>
    <property type="project" value="InterPro"/>
</dbReference>
<feature type="signal peptide" evidence="1">
    <location>
        <begin position="1"/>
        <end position="21"/>
    </location>
</feature>
<dbReference type="Pfam" id="PF07944">
    <property type="entry name" value="Beta-AFase-like_GH127_cat"/>
    <property type="match status" value="1"/>
</dbReference>
<evidence type="ECO:0000256" key="1">
    <source>
        <dbReference type="SAM" id="SignalP"/>
    </source>
</evidence>
<dbReference type="SUPFAM" id="SSF48208">
    <property type="entry name" value="Six-hairpin glycosidases"/>
    <property type="match status" value="1"/>
</dbReference>
<sequence>MLTNLGLIALLFCSPSAVGQAVPPAQSEKGTSAYPFDLSQVTLGTGRWHDNQDRTLTYLKWINVDRLLYNFRANHKLSTNGAQPVGGWEAPDFPFRTHSQGHFLTAWAQCFAQLRDTVCRDRAVSFVKELAKAQNNNAAAGFNAGYLSGFPESEFDKLEARTLSNGNVPYYAIHKTMAGLLDVWKNIGDTTARDVLVKLSNWVDFRTSQLSYAQMQTMMSTEFGGMNEVLADVYYQTGDKKHLTTAQRFDHAAVFDPLAANDDRLNGLHANTQVPKWIGAAREYKATGTGRYLDIARNGWNITVAAHTYAIGGNSQAEHFRPPNAIAGYLTDDTAEACNTYNMLKLTRELFSIDPSRTTYFDFYEHALINHLIGQQHKGSNHGHITYFTPLKPGGRRGVGPAWGGGTWSTDFDSFWCCQGTGVETNTKLFDSIYYRDDSTLFVNLFAPSTVRWTQRGVSVTQTTNYPIQDTSNLRVDGAGNFAISIRIPAWTKNAQVIVNGQPIQGLRVTPGSYARIQRTWVAGDTVQVRIPLALRTIAANDDRSMAAVAYGPVILSGDYGNAQVTAMPGLDLNSVKRANTNSLDFTATSNGQQVRLGPFYDASEVNYNVYWKTSGSLPA</sequence>
<evidence type="ECO:0000313" key="5">
    <source>
        <dbReference type="Proteomes" id="UP000243723"/>
    </source>
</evidence>
<dbReference type="AlphaFoldDB" id="A0A2P8AFP6"/>
<accession>A0A2P8AFP6</accession>
<dbReference type="EMBL" id="NHZQ01000010">
    <property type="protein sequence ID" value="PSK59295.1"/>
    <property type="molecule type" value="Genomic_DNA"/>
</dbReference>
<evidence type="ECO:0000259" key="2">
    <source>
        <dbReference type="Pfam" id="PF07944"/>
    </source>
</evidence>
<name>A0A2P8AFP6_9PEZI</name>
<dbReference type="STRING" id="40998.A0A2P8AFP6"/>
<protein>
    <submittedName>
        <fullName evidence="4">Uncharacterized protein</fullName>
    </submittedName>
</protein>
<comment type="caution">
    <text evidence="4">The sequence shown here is derived from an EMBL/GenBank/DDBJ whole genome shotgun (WGS) entry which is preliminary data.</text>
</comment>
<keyword evidence="5" id="KW-1185">Reference proteome</keyword>
<keyword evidence="1" id="KW-0732">Signal</keyword>
<proteinExistence type="predicted"/>
<dbReference type="PANTHER" id="PTHR31151:SF0">
    <property type="entry name" value="PROLINE-TRNA LIGASE (DUF1680)"/>
    <property type="match status" value="1"/>
</dbReference>
<dbReference type="OrthoDB" id="5358475at2759"/>
<gene>
    <name evidence="4" type="ORF">B9Z65_3619</name>
</gene>
<organism evidence="4 5">
    <name type="scientific">Elsinoe australis</name>
    <dbReference type="NCBI Taxonomy" id="40998"/>
    <lineage>
        <taxon>Eukaryota</taxon>
        <taxon>Fungi</taxon>
        <taxon>Dikarya</taxon>
        <taxon>Ascomycota</taxon>
        <taxon>Pezizomycotina</taxon>
        <taxon>Dothideomycetes</taxon>
        <taxon>Dothideomycetidae</taxon>
        <taxon>Myriangiales</taxon>
        <taxon>Elsinoaceae</taxon>
        <taxon>Elsinoe</taxon>
    </lineage>
</organism>
<feature type="domain" description="Non-reducing end beta-L-arabinofuranosidase-like GH127 catalytic" evidence="2">
    <location>
        <begin position="40"/>
        <end position="429"/>
    </location>
</feature>
<dbReference type="InterPro" id="IPR012878">
    <property type="entry name" value="Beta-AFase-like_GH127_cat"/>
</dbReference>
<evidence type="ECO:0000313" key="4">
    <source>
        <dbReference type="EMBL" id="PSK59295.1"/>
    </source>
</evidence>